<sequence length="194" mass="21317">MDAAVEALSDGDLLWRSRGEPECFAQLFDRYFAVLHGYAARRLGRAGGDDVAAETMLVAFSRRMTFDPAKGTVKAWLFGIATNLIHGQQRDEIRGYRAYARAAADLAEPGHEDLATARAAASTARNRILAALADLSTGDRDALLLVVWGEMSHEEAAAALQVPVGTIGSRMHRARRRLREALNHFQDADERPEQ</sequence>
<comment type="similarity">
    <text evidence="1">Belongs to the sigma-70 factor family. ECF subfamily.</text>
</comment>
<keyword evidence="8" id="KW-0240">DNA-directed RNA polymerase</keyword>
<evidence type="ECO:0000256" key="4">
    <source>
        <dbReference type="ARBA" id="ARBA00023125"/>
    </source>
</evidence>
<dbReference type="InterPro" id="IPR036388">
    <property type="entry name" value="WH-like_DNA-bd_sf"/>
</dbReference>
<dbReference type="Gene3D" id="1.10.1740.10">
    <property type="match status" value="1"/>
</dbReference>
<evidence type="ECO:0000256" key="2">
    <source>
        <dbReference type="ARBA" id="ARBA00023015"/>
    </source>
</evidence>
<dbReference type="GO" id="GO:0000428">
    <property type="term" value="C:DNA-directed RNA polymerase complex"/>
    <property type="evidence" value="ECO:0007669"/>
    <property type="project" value="UniProtKB-KW"/>
</dbReference>
<gene>
    <name evidence="8" type="primary">rpoE_20</name>
    <name evidence="8" type="ORF">Aco03nite_104050</name>
</gene>
<protein>
    <submittedName>
        <fullName evidence="8">DNA-directed RNA polymerase sigma-70 factor</fullName>
    </submittedName>
</protein>
<dbReference type="NCBIfam" id="TIGR02937">
    <property type="entry name" value="sigma70-ECF"/>
    <property type="match status" value="1"/>
</dbReference>
<evidence type="ECO:0000256" key="5">
    <source>
        <dbReference type="ARBA" id="ARBA00023163"/>
    </source>
</evidence>
<reference evidence="8 9" key="1">
    <citation type="submission" date="2021-01" db="EMBL/GenBank/DDBJ databases">
        <title>Whole genome shotgun sequence of Actinoplanes couchii NBRC 106145.</title>
        <authorList>
            <person name="Komaki H."/>
            <person name="Tamura T."/>
        </authorList>
    </citation>
    <scope>NUCLEOTIDE SEQUENCE [LARGE SCALE GENOMIC DNA]</scope>
    <source>
        <strain evidence="8 9">NBRC 106145</strain>
    </source>
</reference>
<organism evidence="8 9">
    <name type="scientific">Actinoplanes couchii</name>
    <dbReference type="NCBI Taxonomy" id="403638"/>
    <lineage>
        <taxon>Bacteria</taxon>
        <taxon>Bacillati</taxon>
        <taxon>Actinomycetota</taxon>
        <taxon>Actinomycetes</taxon>
        <taxon>Micromonosporales</taxon>
        <taxon>Micromonosporaceae</taxon>
        <taxon>Actinoplanes</taxon>
    </lineage>
</organism>
<feature type="domain" description="RNA polymerase sigma-70 region 2" evidence="6">
    <location>
        <begin position="27"/>
        <end position="90"/>
    </location>
</feature>
<dbReference type="EMBL" id="BOMG01000155">
    <property type="protein sequence ID" value="GID62001.1"/>
    <property type="molecule type" value="Genomic_DNA"/>
</dbReference>
<dbReference type="PANTHER" id="PTHR43133:SF8">
    <property type="entry name" value="RNA POLYMERASE SIGMA FACTOR HI_1459-RELATED"/>
    <property type="match status" value="1"/>
</dbReference>
<proteinExistence type="inferred from homology"/>
<name>A0ABQ3XTZ5_9ACTN</name>
<dbReference type="RefSeq" id="WP_203810526.1">
    <property type="nucleotide sequence ID" value="NZ_BAAAQE010000077.1"/>
</dbReference>
<keyword evidence="3" id="KW-0731">Sigma factor</keyword>
<dbReference type="Proteomes" id="UP000612282">
    <property type="component" value="Unassembled WGS sequence"/>
</dbReference>
<keyword evidence="9" id="KW-1185">Reference proteome</keyword>
<dbReference type="InterPro" id="IPR013324">
    <property type="entry name" value="RNA_pol_sigma_r3/r4-like"/>
</dbReference>
<dbReference type="PANTHER" id="PTHR43133">
    <property type="entry name" value="RNA POLYMERASE ECF-TYPE SIGMA FACTO"/>
    <property type="match status" value="1"/>
</dbReference>
<accession>A0ABQ3XTZ5</accession>
<dbReference type="SUPFAM" id="SSF88659">
    <property type="entry name" value="Sigma3 and sigma4 domains of RNA polymerase sigma factors"/>
    <property type="match status" value="1"/>
</dbReference>
<keyword evidence="4" id="KW-0238">DNA-binding</keyword>
<evidence type="ECO:0000313" key="8">
    <source>
        <dbReference type="EMBL" id="GID62001.1"/>
    </source>
</evidence>
<keyword evidence="5" id="KW-0804">Transcription</keyword>
<dbReference type="InterPro" id="IPR014284">
    <property type="entry name" value="RNA_pol_sigma-70_dom"/>
</dbReference>
<dbReference type="Pfam" id="PF08281">
    <property type="entry name" value="Sigma70_r4_2"/>
    <property type="match status" value="1"/>
</dbReference>
<evidence type="ECO:0000259" key="7">
    <source>
        <dbReference type="Pfam" id="PF08281"/>
    </source>
</evidence>
<dbReference type="Pfam" id="PF04542">
    <property type="entry name" value="Sigma70_r2"/>
    <property type="match status" value="1"/>
</dbReference>
<feature type="domain" description="RNA polymerase sigma factor 70 region 4 type 2" evidence="7">
    <location>
        <begin position="126"/>
        <end position="178"/>
    </location>
</feature>
<keyword evidence="2" id="KW-0805">Transcription regulation</keyword>
<comment type="caution">
    <text evidence="8">The sequence shown here is derived from an EMBL/GenBank/DDBJ whole genome shotgun (WGS) entry which is preliminary data.</text>
</comment>
<dbReference type="SUPFAM" id="SSF88946">
    <property type="entry name" value="Sigma2 domain of RNA polymerase sigma factors"/>
    <property type="match status" value="1"/>
</dbReference>
<dbReference type="InterPro" id="IPR013325">
    <property type="entry name" value="RNA_pol_sigma_r2"/>
</dbReference>
<dbReference type="InterPro" id="IPR039425">
    <property type="entry name" value="RNA_pol_sigma-70-like"/>
</dbReference>
<evidence type="ECO:0000256" key="1">
    <source>
        <dbReference type="ARBA" id="ARBA00010641"/>
    </source>
</evidence>
<evidence type="ECO:0000313" key="9">
    <source>
        <dbReference type="Proteomes" id="UP000612282"/>
    </source>
</evidence>
<dbReference type="InterPro" id="IPR007627">
    <property type="entry name" value="RNA_pol_sigma70_r2"/>
</dbReference>
<evidence type="ECO:0000256" key="3">
    <source>
        <dbReference type="ARBA" id="ARBA00023082"/>
    </source>
</evidence>
<dbReference type="Gene3D" id="1.10.10.10">
    <property type="entry name" value="Winged helix-like DNA-binding domain superfamily/Winged helix DNA-binding domain"/>
    <property type="match status" value="1"/>
</dbReference>
<dbReference type="InterPro" id="IPR013249">
    <property type="entry name" value="RNA_pol_sigma70_r4_t2"/>
</dbReference>
<evidence type="ECO:0000259" key="6">
    <source>
        <dbReference type="Pfam" id="PF04542"/>
    </source>
</evidence>